<dbReference type="PRINTS" id="PR00344">
    <property type="entry name" value="BCTRLSENSOR"/>
</dbReference>
<keyword evidence="3" id="KW-0597">Phosphoprotein</keyword>
<evidence type="ECO:0000313" key="12">
    <source>
        <dbReference type="EMBL" id="GAN34067.1"/>
    </source>
</evidence>
<dbReference type="PANTHER" id="PTHR43065">
    <property type="entry name" value="SENSOR HISTIDINE KINASE"/>
    <property type="match status" value="1"/>
</dbReference>
<dbReference type="InterPro" id="IPR000700">
    <property type="entry name" value="PAS-assoc_C"/>
</dbReference>
<keyword evidence="5" id="KW-0547">Nucleotide-binding</keyword>
<dbReference type="InterPro" id="IPR005467">
    <property type="entry name" value="His_kinase_dom"/>
</dbReference>
<dbReference type="PANTHER" id="PTHR43065:SF10">
    <property type="entry name" value="PEROXIDE STRESS-ACTIVATED HISTIDINE KINASE MAK3"/>
    <property type="match status" value="1"/>
</dbReference>
<evidence type="ECO:0000256" key="8">
    <source>
        <dbReference type="ARBA" id="ARBA00023012"/>
    </source>
</evidence>
<dbReference type="Proteomes" id="UP000032309">
    <property type="component" value="Unassembled WGS sequence"/>
</dbReference>
<dbReference type="CDD" id="cd00130">
    <property type="entry name" value="PAS"/>
    <property type="match status" value="1"/>
</dbReference>
<feature type="domain" description="PAC" evidence="11">
    <location>
        <begin position="139"/>
        <end position="191"/>
    </location>
</feature>
<dbReference type="EMBL" id="BAFN01000001">
    <property type="protein sequence ID" value="GAN34067.1"/>
    <property type="molecule type" value="Genomic_DNA"/>
</dbReference>
<dbReference type="CDD" id="cd00082">
    <property type="entry name" value="HisKA"/>
    <property type="match status" value="1"/>
</dbReference>
<dbReference type="InterPro" id="IPR003594">
    <property type="entry name" value="HATPase_dom"/>
</dbReference>
<name>A0ABQ0JZB5_9BACT</name>
<dbReference type="SMART" id="SM00387">
    <property type="entry name" value="HATPase_c"/>
    <property type="match status" value="1"/>
</dbReference>
<dbReference type="PROSITE" id="PS50112">
    <property type="entry name" value="PAS"/>
    <property type="match status" value="1"/>
</dbReference>
<keyword evidence="8" id="KW-0902">Two-component regulatory system</keyword>
<keyword evidence="13" id="KW-1185">Reference proteome</keyword>
<comment type="caution">
    <text evidence="12">The sequence shown here is derived from an EMBL/GenBank/DDBJ whole genome shotgun (WGS) entry which is preliminary data.</text>
</comment>
<dbReference type="RefSeq" id="WP_052564113.1">
    <property type="nucleotide sequence ID" value="NZ_BAFN01000001.1"/>
</dbReference>
<evidence type="ECO:0000259" key="10">
    <source>
        <dbReference type="PROSITE" id="PS50112"/>
    </source>
</evidence>
<comment type="catalytic activity">
    <reaction evidence="1">
        <text>ATP + protein L-histidine = ADP + protein N-phospho-L-histidine.</text>
        <dbReference type="EC" id="2.7.13.3"/>
    </reaction>
</comment>
<organism evidence="12 13">
    <name type="scientific">Candidatus Brocadia sinica JPN1</name>
    <dbReference type="NCBI Taxonomy" id="1197129"/>
    <lineage>
        <taxon>Bacteria</taxon>
        <taxon>Pseudomonadati</taxon>
        <taxon>Planctomycetota</taxon>
        <taxon>Candidatus Brocadiia</taxon>
        <taxon>Candidatus Brocadiales</taxon>
        <taxon>Candidatus Brocadiaceae</taxon>
        <taxon>Candidatus Brocadia</taxon>
    </lineage>
</organism>
<dbReference type="InterPro" id="IPR035965">
    <property type="entry name" value="PAS-like_dom_sf"/>
</dbReference>
<keyword evidence="7" id="KW-0067">ATP-binding</keyword>
<dbReference type="Gene3D" id="3.30.450.20">
    <property type="entry name" value="PAS domain"/>
    <property type="match status" value="1"/>
</dbReference>
<evidence type="ECO:0000313" key="13">
    <source>
        <dbReference type="Proteomes" id="UP000032309"/>
    </source>
</evidence>
<dbReference type="NCBIfam" id="TIGR00229">
    <property type="entry name" value="sensory_box"/>
    <property type="match status" value="1"/>
</dbReference>
<evidence type="ECO:0000256" key="1">
    <source>
        <dbReference type="ARBA" id="ARBA00000085"/>
    </source>
</evidence>
<reference evidence="13" key="1">
    <citation type="journal article" date="2015" name="Genome Announc.">
        <title>Draft Genome Sequence of an Anaerobic Ammonium-Oxidizing Bacterium, "Candidatus Brocadia sinica".</title>
        <authorList>
            <person name="Oshiki M."/>
            <person name="Shinyako-Hata K."/>
            <person name="Satoh H."/>
            <person name="Okabe S."/>
        </authorList>
    </citation>
    <scope>NUCLEOTIDE SEQUENCE [LARGE SCALE GENOMIC DNA]</scope>
    <source>
        <strain evidence="13">JPN1</strain>
    </source>
</reference>
<dbReference type="Pfam" id="PF02518">
    <property type="entry name" value="HATPase_c"/>
    <property type="match status" value="1"/>
</dbReference>
<proteinExistence type="predicted"/>
<dbReference type="InterPro" id="IPR004358">
    <property type="entry name" value="Sig_transdc_His_kin-like_C"/>
</dbReference>
<dbReference type="SUPFAM" id="SSF55874">
    <property type="entry name" value="ATPase domain of HSP90 chaperone/DNA topoisomerase II/histidine kinase"/>
    <property type="match status" value="1"/>
</dbReference>
<dbReference type="PROSITE" id="PS50109">
    <property type="entry name" value="HIS_KIN"/>
    <property type="match status" value="1"/>
</dbReference>
<dbReference type="PROSITE" id="PS50113">
    <property type="entry name" value="PAC"/>
    <property type="match status" value="1"/>
</dbReference>
<dbReference type="Gene3D" id="3.30.565.10">
    <property type="entry name" value="Histidine kinase-like ATPase, C-terminal domain"/>
    <property type="match status" value="1"/>
</dbReference>
<feature type="domain" description="PAS" evidence="10">
    <location>
        <begin position="67"/>
        <end position="117"/>
    </location>
</feature>
<accession>A0ABQ0JZB5</accession>
<dbReference type="SUPFAM" id="SSF47384">
    <property type="entry name" value="Homodimeric domain of signal transducing histidine kinase"/>
    <property type="match status" value="1"/>
</dbReference>
<protein>
    <recommendedName>
        <fullName evidence="2">histidine kinase</fullName>
        <ecNumber evidence="2">2.7.13.3</ecNumber>
    </recommendedName>
</protein>
<evidence type="ECO:0000256" key="2">
    <source>
        <dbReference type="ARBA" id="ARBA00012438"/>
    </source>
</evidence>
<dbReference type="SMART" id="SM00091">
    <property type="entry name" value="PAS"/>
    <property type="match status" value="1"/>
</dbReference>
<dbReference type="InterPro" id="IPR036097">
    <property type="entry name" value="HisK_dim/P_sf"/>
</dbReference>
<dbReference type="Gene3D" id="1.10.287.130">
    <property type="match status" value="1"/>
</dbReference>
<dbReference type="InterPro" id="IPR013767">
    <property type="entry name" value="PAS_fold"/>
</dbReference>
<dbReference type="GO" id="GO:0016301">
    <property type="term" value="F:kinase activity"/>
    <property type="evidence" value="ECO:0007669"/>
    <property type="project" value="UniProtKB-KW"/>
</dbReference>
<dbReference type="Pfam" id="PF00989">
    <property type="entry name" value="PAS"/>
    <property type="match status" value="1"/>
</dbReference>
<evidence type="ECO:0000256" key="6">
    <source>
        <dbReference type="ARBA" id="ARBA00022777"/>
    </source>
</evidence>
<sequence>MMENASIKEFTKNRDTELVAAFHLFNQYTQRLEEAYNQLQSRVKEIDREMAHTNRCLKDKVQELDSLTKYLNSLLSSIHSGVIAVNLKGEVSTLNTAAEKILNLKVSEAIGKRVEFIFKNSDGSIPLLLLALERGRNCIDVERKIETNHGMLKWIESSVSLIRDANENTIGAVEVFRDLSEIRELETRLRNADKLAAVGAMAACIAHEIRNPLNGIEGFSALLARDFEDSDPRKKLVKNIIQGTKNLNKSVTDLLIFARPLRLKLRNNSISEILNKTLFFVTEDMKQKGITNILIRKEYNFDTDCLRCDPEKLHQAFLNLCFNAIQSMVRGGCLTIFTRLAEDDAQGSIQVGIRDTGAGIEKEVVHKIFDPFFTTKQEGTGLGLAIVSRIIEAHNGKIYVESVEGKGTTFYINLPRNGNFNTDIFNDANLKNEALVPQLV</sequence>
<keyword evidence="6 12" id="KW-0418">Kinase</keyword>
<evidence type="ECO:0000256" key="5">
    <source>
        <dbReference type="ARBA" id="ARBA00022741"/>
    </source>
</evidence>
<dbReference type="InterPro" id="IPR003661">
    <property type="entry name" value="HisK_dim/P_dom"/>
</dbReference>
<keyword evidence="4" id="KW-0808">Transferase</keyword>
<dbReference type="SUPFAM" id="SSF55785">
    <property type="entry name" value="PYP-like sensor domain (PAS domain)"/>
    <property type="match status" value="1"/>
</dbReference>
<dbReference type="EC" id="2.7.13.3" evidence="2"/>
<evidence type="ECO:0000256" key="4">
    <source>
        <dbReference type="ARBA" id="ARBA00022679"/>
    </source>
</evidence>
<dbReference type="Pfam" id="PF00512">
    <property type="entry name" value="HisKA"/>
    <property type="match status" value="1"/>
</dbReference>
<evidence type="ECO:0000259" key="11">
    <source>
        <dbReference type="PROSITE" id="PS50113"/>
    </source>
</evidence>
<dbReference type="InterPro" id="IPR000014">
    <property type="entry name" value="PAS"/>
</dbReference>
<evidence type="ECO:0000259" key="9">
    <source>
        <dbReference type="PROSITE" id="PS50109"/>
    </source>
</evidence>
<gene>
    <name evidence="12" type="ORF">BROSI_A2602</name>
</gene>
<dbReference type="SMART" id="SM00388">
    <property type="entry name" value="HisKA"/>
    <property type="match status" value="1"/>
</dbReference>
<feature type="domain" description="Histidine kinase" evidence="9">
    <location>
        <begin position="204"/>
        <end position="418"/>
    </location>
</feature>
<evidence type="ECO:0000256" key="7">
    <source>
        <dbReference type="ARBA" id="ARBA00022840"/>
    </source>
</evidence>
<dbReference type="InterPro" id="IPR036890">
    <property type="entry name" value="HATPase_C_sf"/>
</dbReference>
<evidence type="ECO:0000256" key="3">
    <source>
        <dbReference type="ARBA" id="ARBA00022553"/>
    </source>
</evidence>